<protein>
    <submittedName>
        <fullName evidence="2">Bis-aminopropyl spermidine synthase family protein</fullName>
    </submittedName>
</protein>
<dbReference type="InterPro" id="IPR051720">
    <property type="entry name" value="rRNA_MeTrfase/Polyamine_Synth"/>
</dbReference>
<dbReference type="Proteomes" id="UP001597343">
    <property type="component" value="Unassembled WGS sequence"/>
</dbReference>
<dbReference type="InterPro" id="IPR029063">
    <property type="entry name" value="SAM-dependent_MTases_sf"/>
</dbReference>
<evidence type="ECO:0000313" key="3">
    <source>
        <dbReference type="Proteomes" id="UP001597343"/>
    </source>
</evidence>
<dbReference type="EMBL" id="JBHUIO010000005">
    <property type="protein sequence ID" value="MFD2170438.1"/>
    <property type="molecule type" value="Genomic_DNA"/>
</dbReference>
<dbReference type="Pfam" id="PF01861">
    <property type="entry name" value="BpsA_C"/>
    <property type="match status" value="1"/>
</dbReference>
<dbReference type="PANTHER" id="PTHR23290:SF0">
    <property type="entry name" value="RRNA N6-ADENOSINE-METHYLTRANSFERASE METTL5"/>
    <property type="match status" value="1"/>
</dbReference>
<feature type="domain" description="N(4)-bis(aminopropyl)spermidine synthase C-terminal" evidence="1">
    <location>
        <begin position="109"/>
        <end position="311"/>
    </location>
</feature>
<organism evidence="2 3">
    <name type="scientific">Tumebacillus lipolyticus</name>
    <dbReference type="NCBI Taxonomy" id="1280370"/>
    <lineage>
        <taxon>Bacteria</taxon>
        <taxon>Bacillati</taxon>
        <taxon>Bacillota</taxon>
        <taxon>Bacilli</taxon>
        <taxon>Bacillales</taxon>
        <taxon>Alicyclobacillaceae</taxon>
        <taxon>Tumebacillus</taxon>
    </lineage>
</organism>
<dbReference type="InterPro" id="IPR002723">
    <property type="entry name" value="BpsA_C"/>
</dbReference>
<evidence type="ECO:0000313" key="2">
    <source>
        <dbReference type="EMBL" id="MFD2170438.1"/>
    </source>
</evidence>
<accession>A0ABW4ZWR8</accession>
<reference evidence="3" key="1">
    <citation type="journal article" date="2019" name="Int. J. Syst. Evol. Microbiol.">
        <title>The Global Catalogue of Microorganisms (GCM) 10K type strain sequencing project: providing services to taxonomists for standard genome sequencing and annotation.</title>
        <authorList>
            <consortium name="The Broad Institute Genomics Platform"/>
            <consortium name="The Broad Institute Genome Sequencing Center for Infectious Disease"/>
            <person name="Wu L."/>
            <person name="Ma J."/>
        </authorList>
    </citation>
    <scope>NUCLEOTIDE SEQUENCE [LARGE SCALE GENOMIC DNA]</scope>
    <source>
        <strain evidence="3">CGMCC 1.13574</strain>
    </source>
</reference>
<dbReference type="Gene3D" id="3.40.50.150">
    <property type="entry name" value="Vaccinia Virus protein VP39"/>
    <property type="match status" value="1"/>
</dbReference>
<sequence length="404" mass="45443">MKDRIEEAYANVKLQEGAQVIEQLLIECYLRPGISTKELARKTLLPIPVATAIKKELIRAGALEQGRGVRCTDRGAEWIEKELGYGGIDKNLYQRLIGGELDWADELGELLAKLEAIFRSRPQVNVQIDQSKCTAETSLRRAILCLKHHALIGKQILCVGDDDLVSVSLSLLLQLLFPKRSDRRAAIDVVDLDARFISYIRQVADRERLPIRCRQLDLRQPLPEEMHEQYDSFFTDPPYTLQGMTLFVSRGINALKRRKGAPIFLSFAHKSPEFMLAMQREFVRMGLTVCSTIPRFNEYEGAEMIANRSQMIVLKTTELTAPPIIAPFEDALYTGEVKRTLRTYRCMRCEEAVYVGAQGDVPTIEDLKNRGCPSCQNDTFQLVSKTTVQTAGEQGDGSDQATAG</sequence>
<name>A0ABW4ZWR8_9BACL</name>
<gene>
    <name evidence="2" type="ORF">ACFSOY_10535</name>
</gene>
<dbReference type="PANTHER" id="PTHR23290">
    <property type="entry name" value="RRNA N6-ADENOSINE-METHYLTRANSFERASE METTL5"/>
    <property type="match status" value="1"/>
</dbReference>
<proteinExistence type="predicted"/>
<dbReference type="RefSeq" id="WP_386046389.1">
    <property type="nucleotide sequence ID" value="NZ_JBHUIO010000005.1"/>
</dbReference>
<comment type="caution">
    <text evidence="2">The sequence shown here is derived from an EMBL/GenBank/DDBJ whole genome shotgun (WGS) entry which is preliminary data.</text>
</comment>
<evidence type="ECO:0000259" key="1">
    <source>
        <dbReference type="Pfam" id="PF01861"/>
    </source>
</evidence>
<keyword evidence="3" id="KW-1185">Reference proteome</keyword>
<dbReference type="SUPFAM" id="SSF53335">
    <property type="entry name" value="S-adenosyl-L-methionine-dependent methyltransferases"/>
    <property type="match status" value="1"/>
</dbReference>